<gene>
    <name evidence="10" type="ORF">EIN_169350</name>
</gene>
<accession>A0A0A1TY84</accession>
<dbReference type="GeneID" id="14883506"/>
<dbReference type="SUPFAM" id="SSF100950">
    <property type="entry name" value="NagB/RpiA/CoA transferase-like"/>
    <property type="match status" value="1"/>
</dbReference>
<evidence type="ECO:0000256" key="3">
    <source>
        <dbReference type="ARBA" id="ARBA00022490"/>
    </source>
</evidence>
<evidence type="ECO:0000256" key="5">
    <source>
        <dbReference type="ARBA" id="ARBA00022917"/>
    </source>
</evidence>
<dbReference type="PANTHER" id="PTHR45859">
    <property type="entry name" value="TRANSLATION INITIATION FACTOR EIF-2B SUBUNIT BETA"/>
    <property type="match status" value="1"/>
</dbReference>
<dbReference type="OMA" id="SHSCAVA"/>
<comment type="subcellular location">
    <subcellularLocation>
        <location evidence="1">Cytoplasm</location>
        <location evidence="1">Cytosol</location>
    </subcellularLocation>
</comment>
<dbReference type="InterPro" id="IPR051855">
    <property type="entry name" value="eIF2B_beta_subunit"/>
</dbReference>
<dbReference type="RefSeq" id="XP_004183846.1">
    <property type="nucleotide sequence ID" value="XM_004183798.1"/>
</dbReference>
<dbReference type="EMBL" id="KB207112">
    <property type="protein sequence ID" value="ELP84500.1"/>
    <property type="molecule type" value="Genomic_DNA"/>
</dbReference>
<dbReference type="InterPro" id="IPR037171">
    <property type="entry name" value="NagB/RpiA_transferase-like"/>
</dbReference>
<keyword evidence="11" id="KW-1185">Reference proteome</keyword>
<dbReference type="InterPro" id="IPR042529">
    <property type="entry name" value="IF_2B-like_C"/>
</dbReference>
<evidence type="ECO:0000256" key="4">
    <source>
        <dbReference type="ARBA" id="ARBA00022540"/>
    </source>
</evidence>
<comment type="similarity">
    <text evidence="2 9">Belongs to the eIF-2B alpha/beta/delta subunits family.</text>
</comment>
<evidence type="ECO:0000313" key="10">
    <source>
        <dbReference type="EMBL" id="ELP84500.1"/>
    </source>
</evidence>
<protein>
    <recommendedName>
        <fullName evidence="6">Translation initiation factor eIF2B subunit beta</fullName>
    </recommendedName>
    <alternativeName>
        <fullName evidence="7">eIF2B GDP-GTP exchange factor subunit beta</fullName>
    </alternativeName>
</protein>
<dbReference type="VEuPathDB" id="AmoebaDB:EIN_169350"/>
<dbReference type="InterPro" id="IPR000649">
    <property type="entry name" value="IF-2B-related"/>
</dbReference>
<evidence type="ECO:0000256" key="2">
    <source>
        <dbReference type="ARBA" id="ARBA00007251"/>
    </source>
</evidence>
<dbReference type="Pfam" id="PF01008">
    <property type="entry name" value="IF-2B"/>
    <property type="match status" value="1"/>
</dbReference>
<dbReference type="GO" id="GO:0005085">
    <property type="term" value="F:guanyl-nucleotide exchange factor activity"/>
    <property type="evidence" value="ECO:0007669"/>
    <property type="project" value="TreeGrafter"/>
</dbReference>
<keyword evidence="5" id="KW-0648">Protein biosynthesis</keyword>
<proteinExistence type="inferred from homology"/>
<dbReference type="PANTHER" id="PTHR45859:SF1">
    <property type="entry name" value="TRANSLATION INITIATION FACTOR EIF-2B SUBUNIT BETA"/>
    <property type="match status" value="1"/>
</dbReference>
<keyword evidence="3" id="KW-0963">Cytoplasm</keyword>
<organism evidence="10 11">
    <name type="scientific">Entamoeba invadens IP1</name>
    <dbReference type="NCBI Taxonomy" id="370355"/>
    <lineage>
        <taxon>Eukaryota</taxon>
        <taxon>Amoebozoa</taxon>
        <taxon>Evosea</taxon>
        <taxon>Archamoebae</taxon>
        <taxon>Mastigamoebida</taxon>
        <taxon>Entamoebidae</taxon>
        <taxon>Entamoeba</taxon>
    </lineage>
</organism>
<dbReference type="Gene3D" id="3.40.50.10470">
    <property type="entry name" value="Translation initiation factor eif-2b, domain 2"/>
    <property type="match status" value="1"/>
</dbReference>
<comment type="subunit">
    <text evidence="8">Component of the translation initiation factor 2B (eIF2B) complex which is a heterodecamer of two sets of five different subunits: alpha, beta, gamma, delta and epsilon. Subunits alpha, beta and delta comprise a regulatory subcomplex and subunits epsilon and gamma comprise a catalytic subcomplex. Within the complex, the hexameric regulatory complex resides at the center, with the two heterodimeric catalytic subcomplexes bound on opposite sides.</text>
</comment>
<name>A0A0A1TY84_ENTIV</name>
<dbReference type="KEGG" id="eiv:EIN_169350"/>
<evidence type="ECO:0000313" key="11">
    <source>
        <dbReference type="Proteomes" id="UP000014680"/>
    </source>
</evidence>
<dbReference type="GO" id="GO:0003743">
    <property type="term" value="F:translation initiation factor activity"/>
    <property type="evidence" value="ECO:0007669"/>
    <property type="project" value="UniProtKB-KW"/>
</dbReference>
<reference evidence="10 11" key="1">
    <citation type="submission" date="2012-10" db="EMBL/GenBank/DDBJ databases">
        <authorList>
            <person name="Zafar N."/>
            <person name="Inman J."/>
            <person name="Hall N."/>
            <person name="Lorenzi H."/>
            <person name="Caler E."/>
        </authorList>
    </citation>
    <scope>NUCLEOTIDE SEQUENCE [LARGE SCALE GENOMIC DNA]</scope>
    <source>
        <strain evidence="10 11">IP1</strain>
    </source>
</reference>
<dbReference type="Proteomes" id="UP000014680">
    <property type="component" value="Unassembled WGS sequence"/>
</dbReference>
<evidence type="ECO:0000256" key="8">
    <source>
        <dbReference type="ARBA" id="ARBA00046432"/>
    </source>
</evidence>
<evidence type="ECO:0000256" key="6">
    <source>
        <dbReference type="ARBA" id="ARBA00044122"/>
    </source>
</evidence>
<evidence type="ECO:0000256" key="1">
    <source>
        <dbReference type="ARBA" id="ARBA00004514"/>
    </source>
</evidence>
<dbReference type="GO" id="GO:0005851">
    <property type="term" value="C:eukaryotic translation initiation factor 2B complex"/>
    <property type="evidence" value="ECO:0007669"/>
    <property type="project" value="TreeGrafter"/>
</dbReference>
<sequence>MQRYQATFDELEEILQRMRRGIIYGAFQSANPILAQIMKLVKKEDFERPSELMSVLQGMGKYLQRGSKIEFSTVNIVRRVMFIVREVERSLSNVEFDVQSNELHRLVSESPSISNVDMKKFKKELIESLKEYQTELKTLYKSIAEQGEAYINDNDVVLLFGKSKTVLEFIAGAKTVRTFYVIVVDSLQRKDGEEIVLELQNRGIKADLFPESALFSVLPHVNKIVLGCHTVLANGGLIAAAGAFNLCCVATHFRVPVYVCTGTFKISPIFPTNDTDFALIQSPLPIMPAVLSKPSIQSTQTGLELLLDRKSDEETADKSSYQIEEAKYTRVINSTFEYISPDWINLFITNENGVPPSYIYRLLAQLYNPEDTFFTTR</sequence>
<dbReference type="OrthoDB" id="269919at2759"/>
<evidence type="ECO:0000256" key="9">
    <source>
        <dbReference type="RuleBase" id="RU003814"/>
    </source>
</evidence>
<keyword evidence="4 10" id="KW-0396">Initiation factor</keyword>
<dbReference type="AlphaFoldDB" id="A0A0A1TY84"/>
<evidence type="ECO:0000256" key="7">
    <source>
        <dbReference type="ARBA" id="ARBA00044228"/>
    </source>
</evidence>
<dbReference type="GO" id="GO:0005829">
    <property type="term" value="C:cytosol"/>
    <property type="evidence" value="ECO:0007669"/>
    <property type="project" value="UniProtKB-SubCell"/>
</dbReference>